<evidence type="ECO:0000256" key="3">
    <source>
        <dbReference type="ARBA" id="ARBA00022679"/>
    </source>
</evidence>
<dbReference type="Gene3D" id="1.10.150.20">
    <property type="entry name" value="5' to 3' exonuclease, C-terminal subdomain"/>
    <property type="match status" value="1"/>
</dbReference>
<dbReference type="Gene3D" id="1.20.1260.110">
    <property type="entry name" value="DNA integrity scanning linker region"/>
    <property type="match status" value="1"/>
</dbReference>
<evidence type="ECO:0000256" key="2">
    <source>
        <dbReference type="ARBA" id="ARBA00001946"/>
    </source>
</evidence>
<evidence type="ECO:0000256" key="1">
    <source>
        <dbReference type="ARBA" id="ARBA00000877"/>
    </source>
</evidence>
<dbReference type="InterPro" id="IPR003390">
    <property type="entry name" value="DNA_integrity_scan_DisA_N"/>
</dbReference>
<evidence type="ECO:0000256" key="8">
    <source>
        <dbReference type="ARBA" id="ARBA00022842"/>
    </source>
</evidence>
<evidence type="ECO:0000256" key="10">
    <source>
        <dbReference type="ARBA" id="ARBA00023204"/>
    </source>
</evidence>
<dbReference type="Pfam" id="PF10635">
    <property type="entry name" value="DisA-linker"/>
    <property type="match status" value="1"/>
</dbReference>
<name>A0A419UTY1_9BACL</name>
<evidence type="ECO:0000256" key="11">
    <source>
        <dbReference type="ARBA" id="ARBA00066492"/>
    </source>
</evidence>
<dbReference type="InterPro" id="IPR023763">
    <property type="entry name" value="DNA_integrity_scanning_protein"/>
</dbReference>
<dbReference type="Proteomes" id="UP000285120">
    <property type="component" value="Unassembled WGS sequence"/>
</dbReference>
<dbReference type="RefSeq" id="WP_120194557.1">
    <property type="nucleotide sequence ID" value="NZ_RAPK01000014.1"/>
</dbReference>
<accession>A0A419UTY1</accession>
<comment type="catalytic activity">
    <reaction evidence="1">
        <text>2 ATP = 3',3'-c-di-AMP + 2 diphosphate</text>
        <dbReference type="Rhea" id="RHEA:35655"/>
        <dbReference type="ChEBI" id="CHEBI:30616"/>
        <dbReference type="ChEBI" id="CHEBI:33019"/>
        <dbReference type="ChEBI" id="CHEBI:71500"/>
        <dbReference type="EC" id="2.7.7.85"/>
    </reaction>
</comment>
<dbReference type="GO" id="GO:0005524">
    <property type="term" value="F:ATP binding"/>
    <property type="evidence" value="ECO:0007669"/>
    <property type="project" value="UniProtKB-KW"/>
</dbReference>
<keyword evidence="8" id="KW-0460">Magnesium</keyword>
<keyword evidence="6" id="KW-0227">DNA damage</keyword>
<keyword evidence="7" id="KW-0067">ATP-binding</keyword>
<dbReference type="HAMAP" id="MF_01438">
    <property type="entry name" value="DisA"/>
    <property type="match status" value="1"/>
</dbReference>
<dbReference type="AlphaFoldDB" id="A0A419UTY1"/>
<evidence type="ECO:0000256" key="6">
    <source>
        <dbReference type="ARBA" id="ARBA00022763"/>
    </source>
</evidence>
<keyword evidence="14" id="KW-1185">Reference proteome</keyword>
<keyword evidence="10" id="KW-0234">DNA repair</keyword>
<keyword evidence="5" id="KW-0547">Nucleotide-binding</keyword>
<dbReference type="PANTHER" id="PTHR34185">
    <property type="entry name" value="DIADENYLATE CYCLASE"/>
    <property type="match status" value="1"/>
</dbReference>
<organism evidence="13 14">
    <name type="scientific">Sinobaca qinghaiensis</name>
    <dbReference type="NCBI Taxonomy" id="342944"/>
    <lineage>
        <taxon>Bacteria</taxon>
        <taxon>Bacillati</taxon>
        <taxon>Bacillota</taxon>
        <taxon>Bacilli</taxon>
        <taxon>Bacillales</taxon>
        <taxon>Sporolactobacillaceae</taxon>
        <taxon>Sinobaca</taxon>
    </lineage>
</organism>
<evidence type="ECO:0000259" key="12">
    <source>
        <dbReference type="PROSITE" id="PS51794"/>
    </source>
</evidence>
<keyword evidence="3" id="KW-0808">Transferase</keyword>
<dbReference type="EMBL" id="RAPK01000014">
    <property type="protein sequence ID" value="RKD67530.1"/>
    <property type="molecule type" value="Genomic_DNA"/>
</dbReference>
<dbReference type="GO" id="GO:0004016">
    <property type="term" value="F:adenylate cyclase activity"/>
    <property type="evidence" value="ECO:0007669"/>
    <property type="project" value="TreeGrafter"/>
</dbReference>
<dbReference type="InterPro" id="IPR018906">
    <property type="entry name" value="DNA_integrity_scan_DisA_link"/>
</dbReference>
<gene>
    <name evidence="13" type="ORF">ATL39_3431</name>
</gene>
<dbReference type="GO" id="GO:0006281">
    <property type="term" value="P:DNA repair"/>
    <property type="evidence" value="ECO:0007669"/>
    <property type="project" value="UniProtKB-KW"/>
</dbReference>
<dbReference type="InterPro" id="IPR010994">
    <property type="entry name" value="RuvA_2-like"/>
</dbReference>
<keyword evidence="4" id="KW-0548">Nucleotidyltransferase</keyword>
<protein>
    <recommendedName>
        <fullName evidence="11">diadenylate cyclase</fullName>
        <ecNumber evidence="11">2.7.7.85</ecNumber>
    </recommendedName>
</protein>
<dbReference type="PROSITE" id="PS51794">
    <property type="entry name" value="DAC"/>
    <property type="match status" value="1"/>
</dbReference>
<dbReference type="OrthoDB" id="41841at2"/>
<dbReference type="GO" id="GO:0106408">
    <property type="term" value="F:diadenylate cyclase activity"/>
    <property type="evidence" value="ECO:0007669"/>
    <property type="project" value="UniProtKB-EC"/>
</dbReference>
<dbReference type="SUPFAM" id="SSF143597">
    <property type="entry name" value="YojJ-like"/>
    <property type="match status" value="1"/>
</dbReference>
<dbReference type="PANTHER" id="PTHR34185:SF3">
    <property type="entry name" value="DNA INTEGRITY SCANNING PROTEIN DISA"/>
    <property type="match status" value="1"/>
</dbReference>
<dbReference type="InterPro" id="IPR038331">
    <property type="entry name" value="DisA_sf"/>
</dbReference>
<dbReference type="EC" id="2.7.7.85" evidence="11"/>
<dbReference type="SUPFAM" id="SSF47781">
    <property type="entry name" value="RuvA domain 2-like"/>
    <property type="match status" value="1"/>
</dbReference>
<evidence type="ECO:0000256" key="5">
    <source>
        <dbReference type="ARBA" id="ARBA00022741"/>
    </source>
</evidence>
<evidence type="ECO:0000256" key="7">
    <source>
        <dbReference type="ARBA" id="ARBA00022840"/>
    </source>
</evidence>
<keyword evidence="9" id="KW-0238">DNA-binding</keyword>
<feature type="domain" description="DAC" evidence="12">
    <location>
        <begin position="6"/>
        <end position="144"/>
    </location>
</feature>
<proteinExistence type="inferred from homology"/>
<reference evidence="13 14" key="1">
    <citation type="submission" date="2018-09" db="EMBL/GenBank/DDBJ databases">
        <title>Genomic Encyclopedia of Archaeal and Bacterial Type Strains, Phase II (KMG-II): from individual species to whole genera.</title>
        <authorList>
            <person name="Goeker M."/>
        </authorList>
    </citation>
    <scope>NUCLEOTIDE SEQUENCE [LARGE SCALE GENOMIC DNA]</scope>
    <source>
        <strain evidence="13 14">DSM 17008</strain>
    </source>
</reference>
<dbReference type="InterPro" id="IPR050338">
    <property type="entry name" value="DisA"/>
</dbReference>
<evidence type="ECO:0000256" key="4">
    <source>
        <dbReference type="ARBA" id="ARBA00022695"/>
    </source>
</evidence>
<dbReference type="FunFam" id="3.40.1700.10:FF:000001">
    <property type="entry name" value="DNA integrity scanning protein DisA"/>
    <property type="match status" value="1"/>
</dbReference>
<evidence type="ECO:0000313" key="14">
    <source>
        <dbReference type="Proteomes" id="UP000285120"/>
    </source>
</evidence>
<sequence>MEESRHTFMREVLRYIAPGTELRRGIDNVLRANTGGLIVLGYTDQLKEMVDGGFYINCAFSPAYLYELSKMDGAIILTADGSKILYANTQLVPNNDIPSSETGIRHRTAQRVAKQTGSLVVSVSQRRRVITLYKGEHRYSLREMEMILTKANQGIQTLDKYKSALDQSIINLGALEFEETVSFQDIAQVLHRTELVLRIKEEILNYVLELGTEGRLITMQLDELLAGMEQETNDLIKDYVKDPNTSAEAVLKGLSKLNRNELLNDNVIMRVLGHPEAATIQDQSISPRGYRILNKIKRLPPYIIENVVQGYGGLSLITEATIEELDEIEGIGSARAKKIKEGLQQIQEQLFLERHV</sequence>
<dbReference type="NCBIfam" id="NF010009">
    <property type="entry name" value="PRK13482.1"/>
    <property type="match status" value="1"/>
</dbReference>
<dbReference type="Gene3D" id="3.40.1700.10">
    <property type="entry name" value="DNA integrity scanning protein, DisA, N-terminal domain"/>
    <property type="match status" value="1"/>
</dbReference>
<dbReference type="GO" id="GO:0003677">
    <property type="term" value="F:DNA binding"/>
    <property type="evidence" value="ECO:0007669"/>
    <property type="project" value="UniProtKB-KW"/>
</dbReference>
<evidence type="ECO:0000256" key="9">
    <source>
        <dbReference type="ARBA" id="ARBA00023125"/>
    </source>
</evidence>
<dbReference type="Pfam" id="PF02457">
    <property type="entry name" value="DAC"/>
    <property type="match status" value="1"/>
</dbReference>
<comment type="caution">
    <text evidence="13">The sequence shown here is derived from an EMBL/GenBank/DDBJ whole genome shotgun (WGS) entry which is preliminary data.</text>
</comment>
<comment type="cofactor">
    <cofactor evidence="2">
        <name>Mg(2+)</name>
        <dbReference type="ChEBI" id="CHEBI:18420"/>
    </cofactor>
</comment>
<evidence type="ECO:0000313" key="13">
    <source>
        <dbReference type="EMBL" id="RKD67530.1"/>
    </source>
</evidence>
<dbReference type="InterPro" id="IPR036888">
    <property type="entry name" value="DNA_integrity_DisA_N_sf"/>
</dbReference>